<dbReference type="InterPro" id="IPR035979">
    <property type="entry name" value="RBD_domain_sf"/>
</dbReference>
<feature type="region of interest" description="Disordered" evidence="3">
    <location>
        <begin position="121"/>
        <end position="163"/>
    </location>
</feature>
<gene>
    <name evidence="5" type="primary">YRA1_1</name>
    <name evidence="5" type="ORF">HK105_202841</name>
</gene>
<name>A0ABR4NDI5_9FUNG</name>
<dbReference type="InterPro" id="IPR000504">
    <property type="entry name" value="RRM_dom"/>
</dbReference>
<evidence type="ECO:0000313" key="6">
    <source>
        <dbReference type="Proteomes" id="UP001527925"/>
    </source>
</evidence>
<keyword evidence="6" id="KW-1185">Reference proteome</keyword>
<dbReference type="EMBL" id="JADGIZ020000010">
    <property type="protein sequence ID" value="KAL2917556.1"/>
    <property type="molecule type" value="Genomic_DNA"/>
</dbReference>
<dbReference type="PROSITE" id="PS50102">
    <property type="entry name" value="RRM"/>
    <property type="match status" value="1"/>
</dbReference>
<keyword evidence="1 2" id="KW-0694">RNA-binding</keyword>
<feature type="domain" description="RRM" evidence="4">
    <location>
        <begin position="27"/>
        <end position="104"/>
    </location>
</feature>
<dbReference type="Gene3D" id="3.30.70.330">
    <property type="match status" value="1"/>
</dbReference>
<dbReference type="Proteomes" id="UP001527925">
    <property type="component" value="Unassembled WGS sequence"/>
</dbReference>
<dbReference type="CDD" id="cd12418">
    <property type="entry name" value="RRM_Aly_REF_like"/>
    <property type="match status" value="1"/>
</dbReference>
<proteinExistence type="predicted"/>
<organism evidence="5 6">
    <name type="scientific">Polyrhizophydium stewartii</name>
    <dbReference type="NCBI Taxonomy" id="2732419"/>
    <lineage>
        <taxon>Eukaryota</taxon>
        <taxon>Fungi</taxon>
        <taxon>Fungi incertae sedis</taxon>
        <taxon>Chytridiomycota</taxon>
        <taxon>Chytridiomycota incertae sedis</taxon>
        <taxon>Chytridiomycetes</taxon>
        <taxon>Rhizophydiales</taxon>
        <taxon>Rhizophydiales incertae sedis</taxon>
        <taxon>Polyrhizophydium</taxon>
    </lineage>
</organism>
<dbReference type="PANTHER" id="PTHR19965:SF35">
    <property type="entry name" value="RNA ANNEALING PROTEIN YRA1"/>
    <property type="match status" value="1"/>
</dbReference>
<evidence type="ECO:0000256" key="1">
    <source>
        <dbReference type="ARBA" id="ARBA00022884"/>
    </source>
</evidence>
<accession>A0ABR4NDI5</accession>
<dbReference type="SMART" id="SM01218">
    <property type="entry name" value="FoP_duplication"/>
    <property type="match status" value="1"/>
</dbReference>
<comment type="caution">
    <text evidence="5">The sequence shown here is derived from an EMBL/GenBank/DDBJ whole genome shotgun (WGS) entry which is preliminary data.</text>
</comment>
<sequence>MASMDIDMPLDDIPAKTPASTVAAAADKLVVSNLAQTVTERDVRELFARIGPVRSAQLNYNAEGKSKGVANVVFSKHGDAARAFAEYNGRTLDDRPMRIELVVNPEAPAIARLAAQTGTGRGAAQAGGRAAGSGGITKKAAPSRQTARRGTGRRQRSPKKDLSAADLDAEMDSYIAGSSGSIFGTKVVASSWNWTNSSVITTSTVEVVVVPRRDLVRIAPGEMLCEMTTDTFNDTTLHAVQAAFIEKQRWDGFKRKTINEVTRRKSRT</sequence>
<feature type="compositionally biased region" description="Basic residues" evidence="3">
    <location>
        <begin position="146"/>
        <end position="157"/>
    </location>
</feature>
<dbReference type="SUPFAM" id="SSF54928">
    <property type="entry name" value="RNA-binding domain, RBD"/>
    <property type="match status" value="1"/>
</dbReference>
<dbReference type="SMART" id="SM00360">
    <property type="entry name" value="RRM"/>
    <property type="match status" value="1"/>
</dbReference>
<evidence type="ECO:0000256" key="3">
    <source>
        <dbReference type="SAM" id="MobiDB-lite"/>
    </source>
</evidence>
<dbReference type="PANTHER" id="PTHR19965">
    <property type="entry name" value="RNA AND EXPORT FACTOR BINDING PROTEIN"/>
    <property type="match status" value="1"/>
</dbReference>
<dbReference type="InterPro" id="IPR025715">
    <property type="entry name" value="FoP_C"/>
</dbReference>
<protein>
    <submittedName>
        <fullName evidence="5">RNA-binding RNA annealing protein</fullName>
    </submittedName>
</protein>
<dbReference type="Pfam" id="PF00076">
    <property type="entry name" value="RRM_1"/>
    <property type="match status" value="1"/>
</dbReference>
<reference evidence="5 6" key="1">
    <citation type="submission" date="2023-09" db="EMBL/GenBank/DDBJ databases">
        <title>Pangenome analysis of Batrachochytrium dendrobatidis and related Chytrids.</title>
        <authorList>
            <person name="Yacoub M.N."/>
            <person name="Stajich J.E."/>
            <person name="James T.Y."/>
        </authorList>
    </citation>
    <scope>NUCLEOTIDE SEQUENCE [LARGE SCALE GENOMIC DNA]</scope>
    <source>
        <strain evidence="5 6">JEL0888</strain>
    </source>
</reference>
<evidence type="ECO:0000256" key="2">
    <source>
        <dbReference type="PROSITE-ProRule" id="PRU00176"/>
    </source>
</evidence>
<dbReference type="InterPro" id="IPR051229">
    <property type="entry name" value="ALYREF_mRNA_export"/>
</dbReference>
<dbReference type="InterPro" id="IPR012677">
    <property type="entry name" value="Nucleotide-bd_a/b_plait_sf"/>
</dbReference>
<evidence type="ECO:0000259" key="4">
    <source>
        <dbReference type="PROSITE" id="PS50102"/>
    </source>
</evidence>
<evidence type="ECO:0000313" key="5">
    <source>
        <dbReference type="EMBL" id="KAL2917556.1"/>
    </source>
</evidence>
<dbReference type="Pfam" id="PF13865">
    <property type="entry name" value="FoP_duplication"/>
    <property type="match status" value="1"/>
</dbReference>